<keyword evidence="1" id="KW-0472">Membrane</keyword>
<keyword evidence="3" id="KW-1185">Reference proteome</keyword>
<accession>A0A482WP50</accession>
<organism evidence="2 3">
    <name type="scientific">Laodelphax striatellus</name>
    <name type="common">Small brown planthopper</name>
    <name type="synonym">Delphax striatella</name>
    <dbReference type="NCBI Taxonomy" id="195883"/>
    <lineage>
        <taxon>Eukaryota</taxon>
        <taxon>Metazoa</taxon>
        <taxon>Ecdysozoa</taxon>
        <taxon>Arthropoda</taxon>
        <taxon>Hexapoda</taxon>
        <taxon>Insecta</taxon>
        <taxon>Pterygota</taxon>
        <taxon>Neoptera</taxon>
        <taxon>Paraneoptera</taxon>
        <taxon>Hemiptera</taxon>
        <taxon>Auchenorrhyncha</taxon>
        <taxon>Fulgoroidea</taxon>
        <taxon>Delphacidae</taxon>
        <taxon>Criomorphinae</taxon>
        <taxon>Laodelphax</taxon>
    </lineage>
</organism>
<dbReference type="SMR" id="A0A482WP50"/>
<evidence type="ECO:0000313" key="3">
    <source>
        <dbReference type="Proteomes" id="UP000291343"/>
    </source>
</evidence>
<comment type="caution">
    <text evidence="2">The sequence shown here is derived from an EMBL/GenBank/DDBJ whole genome shotgun (WGS) entry which is preliminary data.</text>
</comment>
<protein>
    <submittedName>
        <fullName evidence="2">Uncharacterized protein</fullName>
    </submittedName>
</protein>
<dbReference type="EMBL" id="QKKF02028622">
    <property type="protein sequence ID" value="RZF35357.1"/>
    <property type="molecule type" value="Genomic_DNA"/>
</dbReference>
<sequence>MEEFEHPSTLEESAPTIVTDGIDSGLDFLTQYGWYLLAGLLALIYFRNDVENALYKIYEARENRQYMAKCKKGRFSFHGTCLEIQQNTNVHTYMFVPNSFN</sequence>
<dbReference type="AlphaFoldDB" id="A0A482WP50"/>
<keyword evidence="1" id="KW-1133">Transmembrane helix</keyword>
<evidence type="ECO:0000313" key="2">
    <source>
        <dbReference type="EMBL" id="RZF35357.1"/>
    </source>
</evidence>
<gene>
    <name evidence="2" type="ORF">LSTR_LSTR016919</name>
</gene>
<evidence type="ECO:0000256" key="1">
    <source>
        <dbReference type="SAM" id="Phobius"/>
    </source>
</evidence>
<name>A0A482WP50_LAOST</name>
<dbReference type="Proteomes" id="UP000291343">
    <property type="component" value="Unassembled WGS sequence"/>
</dbReference>
<proteinExistence type="predicted"/>
<keyword evidence="1" id="KW-0812">Transmembrane</keyword>
<reference evidence="2 3" key="1">
    <citation type="journal article" date="2017" name="Gigascience">
        <title>Genome sequence of the small brown planthopper, Laodelphax striatellus.</title>
        <authorList>
            <person name="Zhu J."/>
            <person name="Jiang F."/>
            <person name="Wang X."/>
            <person name="Yang P."/>
            <person name="Bao Y."/>
            <person name="Zhao W."/>
            <person name="Wang W."/>
            <person name="Lu H."/>
            <person name="Wang Q."/>
            <person name="Cui N."/>
            <person name="Li J."/>
            <person name="Chen X."/>
            <person name="Luo L."/>
            <person name="Yu J."/>
            <person name="Kang L."/>
            <person name="Cui F."/>
        </authorList>
    </citation>
    <scope>NUCLEOTIDE SEQUENCE [LARGE SCALE GENOMIC DNA]</scope>
    <source>
        <strain evidence="2">Lst14</strain>
    </source>
</reference>
<feature type="transmembrane region" description="Helical" evidence="1">
    <location>
        <begin position="28"/>
        <end position="46"/>
    </location>
</feature>
<dbReference type="InParanoid" id="A0A482WP50"/>